<evidence type="ECO:0000259" key="9">
    <source>
        <dbReference type="PROSITE" id="PS51352"/>
    </source>
</evidence>
<dbReference type="Gene3D" id="3.40.30.10">
    <property type="entry name" value="Glutaredoxin"/>
    <property type="match status" value="1"/>
</dbReference>
<organism evidence="10 11">
    <name type="scientific">Rhodoferax ferrireducens</name>
    <dbReference type="NCBI Taxonomy" id="192843"/>
    <lineage>
        <taxon>Bacteria</taxon>
        <taxon>Pseudomonadati</taxon>
        <taxon>Pseudomonadota</taxon>
        <taxon>Betaproteobacteria</taxon>
        <taxon>Burkholderiales</taxon>
        <taxon>Comamonadaceae</taxon>
        <taxon>Rhodoferax</taxon>
    </lineage>
</organism>
<keyword evidence="4 7" id="KW-0574">Periplasm</keyword>
<evidence type="ECO:0000256" key="5">
    <source>
        <dbReference type="ARBA" id="ARBA00023157"/>
    </source>
</evidence>
<feature type="domain" description="Thioredoxin" evidence="9">
    <location>
        <begin position="21"/>
        <end position="175"/>
    </location>
</feature>
<comment type="subcellular location">
    <subcellularLocation>
        <location evidence="1 7">Periplasm</location>
    </subcellularLocation>
</comment>
<evidence type="ECO:0000256" key="8">
    <source>
        <dbReference type="SAM" id="SignalP"/>
    </source>
</evidence>
<evidence type="ECO:0000256" key="4">
    <source>
        <dbReference type="ARBA" id="ARBA00022764"/>
    </source>
</evidence>
<comment type="similarity">
    <text evidence="2">Belongs to the thioredoxin family. DsbA subfamily.</text>
</comment>
<dbReference type="PROSITE" id="PS51352">
    <property type="entry name" value="THIOREDOXIN_2"/>
    <property type="match status" value="1"/>
</dbReference>
<dbReference type="InterPro" id="IPR036249">
    <property type="entry name" value="Thioredoxin-like_sf"/>
</dbReference>
<name>A0ABU2CG28_9BURK</name>
<dbReference type="InterPro" id="IPR001853">
    <property type="entry name" value="DSBA-like_thioredoxin_dom"/>
</dbReference>
<evidence type="ECO:0000256" key="3">
    <source>
        <dbReference type="ARBA" id="ARBA00022729"/>
    </source>
</evidence>
<evidence type="ECO:0000256" key="6">
    <source>
        <dbReference type="ARBA" id="ARBA00023284"/>
    </source>
</evidence>
<keyword evidence="6" id="KW-0676">Redox-active center</keyword>
<reference evidence="10 11" key="1">
    <citation type="submission" date="2023-07" db="EMBL/GenBank/DDBJ databases">
        <title>Sorghum-associated microbial communities from plants grown in Nebraska, USA.</title>
        <authorList>
            <person name="Schachtman D."/>
        </authorList>
    </citation>
    <scope>NUCLEOTIDE SEQUENCE [LARGE SCALE GENOMIC DNA]</scope>
    <source>
        <strain evidence="10 11">BE313</strain>
    </source>
</reference>
<accession>A0ABU2CG28</accession>
<dbReference type="InterPro" id="IPR023205">
    <property type="entry name" value="DsbA/DsbL"/>
</dbReference>
<dbReference type="SUPFAM" id="SSF52833">
    <property type="entry name" value="Thioredoxin-like"/>
    <property type="match status" value="1"/>
</dbReference>
<proteinExistence type="inferred from homology"/>
<keyword evidence="3 8" id="KW-0732">Signal</keyword>
<dbReference type="RefSeq" id="WP_310377142.1">
    <property type="nucleotide sequence ID" value="NZ_JAVDXT010000007.1"/>
</dbReference>
<evidence type="ECO:0000256" key="1">
    <source>
        <dbReference type="ARBA" id="ARBA00004418"/>
    </source>
</evidence>
<dbReference type="InterPro" id="IPR050824">
    <property type="entry name" value="Thiol_disulfide_DsbA"/>
</dbReference>
<dbReference type="CDD" id="cd03019">
    <property type="entry name" value="DsbA_DsbA"/>
    <property type="match status" value="1"/>
</dbReference>
<dbReference type="EMBL" id="JAVDXT010000007">
    <property type="protein sequence ID" value="MDR7380294.1"/>
    <property type="molecule type" value="Genomic_DNA"/>
</dbReference>
<gene>
    <name evidence="10" type="ORF">J2X19_004996</name>
</gene>
<dbReference type="PANTHER" id="PTHR35891">
    <property type="entry name" value="THIOL:DISULFIDE INTERCHANGE PROTEIN DSBA"/>
    <property type="match status" value="1"/>
</dbReference>
<keyword evidence="11" id="KW-1185">Reference proteome</keyword>
<dbReference type="PIRSF" id="PIRSF001488">
    <property type="entry name" value="Tdi_protein"/>
    <property type="match status" value="1"/>
</dbReference>
<protein>
    <recommendedName>
        <fullName evidence="7">Thiol:disulfide interchange protein</fullName>
    </recommendedName>
</protein>
<comment type="caution">
    <text evidence="10">The sequence shown here is derived from an EMBL/GenBank/DDBJ whole genome shotgun (WGS) entry which is preliminary data.</text>
</comment>
<dbReference type="InterPro" id="IPR013766">
    <property type="entry name" value="Thioredoxin_domain"/>
</dbReference>
<feature type="chain" id="PRO_5045294379" description="Thiol:disulfide interchange protein" evidence="8">
    <location>
        <begin position="30"/>
        <end position="220"/>
    </location>
</feature>
<dbReference type="PANTHER" id="PTHR35891:SF3">
    <property type="entry name" value="THIOL:DISULFIDE INTERCHANGE PROTEIN DSBL"/>
    <property type="match status" value="1"/>
</dbReference>
<sequence length="220" mass="24201">MKRREFSLTSAGVLAGSVVALSPVGTAQAQGKPPEAGKDYLVLEKKVPVEAPAGKVEVIEFFWYACPHCFAFEPALTAWLKQLPKDVAFKRVPVVFQDSFVPPQKLYYTLEAMGQLEAIHSKVFNAIHVERQKLDKDALVIEWAAKQGLDKAKFSETYGSFSVATKVRKAAQLQEAYQVAGVPAMGVAGQFYTDGTQAQSMERGLTVVDYLVAQQRKIKS</sequence>
<feature type="signal peptide" evidence="8">
    <location>
        <begin position="1"/>
        <end position="29"/>
    </location>
</feature>
<evidence type="ECO:0000313" key="10">
    <source>
        <dbReference type="EMBL" id="MDR7380294.1"/>
    </source>
</evidence>
<evidence type="ECO:0000256" key="2">
    <source>
        <dbReference type="ARBA" id="ARBA00005791"/>
    </source>
</evidence>
<dbReference type="Proteomes" id="UP001180487">
    <property type="component" value="Unassembled WGS sequence"/>
</dbReference>
<keyword evidence="5 7" id="KW-1015">Disulfide bond</keyword>
<evidence type="ECO:0000313" key="11">
    <source>
        <dbReference type="Proteomes" id="UP001180487"/>
    </source>
</evidence>
<evidence type="ECO:0000256" key="7">
    <source>
        <dbReference type="PIRNR" id="PIRNR001488"/>
    </source>
</evidence>
<dbReference type="Pfam" id="PF01323">
    <property type="entry name" value="DSBA"/>
    <property type="match status" value="1"/>
</dbReference>